<evidence type="ECO:0000256" key="3">
    <source>
        <dbReference type="ARBA" id="ARBA00022989"/>
    </source>
</evidence>
<evidence type="ECO:0000313" key="7">
    <source>
        <dbReference type="Proteomes" id="UP000317122"/>
    </source>
</evidence>
<dbReference type="HAMAP" id="MF_01514">
    <property type="entry name" value="UPF0314"/>
    <property type="match status" value="1"/>
</dbReference>
<protein>
    <recommendedName>
        <fullName evidence="5">UPF0314 protein IQ26_04516</fullName>
    </recommendedName>
</protein>
<comment type="subcellular location">
    <subcellularLocation>
        <location evidence="5">Cell membrane</location>
        <topology evidence="5">Multi-pass membrane protein</topology>
    </subcellularLocation>
</comment>
<feature type="transmembrane region" description="Helical" evidence="5">
    <location>
        <begin position="154"/>
        <end position="174"/>
    </location>
</feature>
<dbReference type="RefSeq" id="WP_145720552.1">
    <property type="nucleotide sequence ID" value="NZ_BSPF01000048.1"/>
</dbReference>
<dbReference type="OrthoDB" id="9811954at2"/>
<feature type="transmembrane region" description="Helical" evidence="5">
    <location>
        <begin position="68"/>
        <end position="88"/>
    </location>
</feature>
<dbReference type="AlphaFoldDB" id="A0A562NGY0"/>
<name>A0A562NGY0_9HYPH</name>
<comment type="caution">
    <text evidence="6">The sequence shown here is derived from an EMBL/GenBank/DDBJ whole genome shotgun (WGS) entry which is preliminary data.</text>
</comment>
<comment type="similarity">
    <text evidence="5">Belongs to the UPF0314 family.</text>
</comment>
<feature type="transmembrane region" description="Helical" evidence="5">
    <location>
        <begin position="21"/>
        <end position="39"/>
    </location>
</feature>
<keyword evidence="7" id="KW-1185">Reference proteome</keyword>
<dbReference type="Pfam" id="PF10755">
    <property type="entry name" value="DUF2585"/>
    <property type="match status" value="1"/>
</dbReference>
<evidence type="ECO:0000256" key="1">
    <source>
        <dbReference type="ARBA" id="ARBA00022475"/>
    </source>
</evidence>
<dbReference type="NCBIfam" id="NF002099">
    <property type="entry name" value="PRK00944.1"/>
    <property type="match status" value="1"/>
</dbReference>
<evidence type="ECO:0000256" key="2">
    <source>
        <dbReference type="ARBA" id="ARBA00022692"/>
    </source>
</evidence>
<gene>
    <name evidence="6" type="ORF">IQ26_04516</name>
</gene>
<keyword evidence="4 5" id="KW-0472">Membrane</keyword>
<reference evidence="6 7" key="1">
    <citation type="journal article" date="2015" name="Stand. Genomic Sci.">
        <title>Genomic Encyclopedia of Bacterial and Archaeal Type Strains, Phase III: the genomes of soil and plant-associated and newly described type strains.</title>
        <authorList>
            <person name="Whitman W.B."/>
            <person name="Woyke T."/>
            <person name="Klenk H.P."/>
            <person name="Zhou Y."/>
            <person name="Lilburn T.G."/>
            <person name="Beck B.J."/>
            <person name="De Vos P."/>
            <person name="Vandamme P."/>
            <person name="Eisen J.A."/>
            <person name="Garrity G."/>
            <person name="Hugenholtz P."/>
            <person name="Kyrpides N.C."/>
        </authorList>
    </citation>
    <scope>NUCLEOTIDE SEQUENCE [LARGE SCALE GENOMIC DNA]</scope>
    <source>
        <strain evidence="6 7">CGMCC 1.2546</strain>
    </source>
</reference>
<evidence type="ECO:0000313" key="6">
    <source>
        <dbReference type="EMBL" id="TWI31330.1"/>
    </source>
</evidence>
<dbReference type="EMBL" id="VLKT01000030">
    <property type="protein sequence ID" value="TWI31330.1"/>
    <property type="molecule type" value="Genomic_DNA"/>
</dbReference>
<dbReference type="GO" id="GO:0005886">
    <property type="term" value="C:plasma membrane"/>
    <property type="evidence" value="ECO:0007669"/>
    <property type="project" value="UniProtKB-SubCell"/>
</dbReference>
<proteinExistence type="inferred from homology"/>
<evidence type="ECO:0000256" key="5">
    <source>
        <dbReference type="HAMAP-Rule" id="MF_01514"/>
    </source>
</evidence>
<organism evidence="6 7">
    <name type="scientific">Mesorhizobium tianshanense</name>
    <dbReference type="NCBI Taxonomy" id="39844"/>
    <lineage>
        <taxon>Bacteria</taxon>
        <taxon>Pseudomonadati</taxon>
        <taxon>Pseudomonadota</taxon>
        <taxon>Alphaproteobacteria</taxon>
        <taxon>Hyphomicrobiales</taxon>
        <taxon>Phyllobacteriaceae</taxon>
        <taxon>Mesorhizobium</taxon>
    </lineage>
</organism>
<keyword evidence="2 5" id="KW-0812">Transmembrane</keyword>
<keyword evidence="3 5" id="KW-1133">Transmembrane helix</keyword>
<accession>A0A562NGY0</accession>
<evidence type="ECO:0000256" key="4">
    <source>
        <dbReference type="ARBA" id="ARBA00023136"/>
    </source>
</evidence>
<dbReference type="InterPro" id="IPR019691">
    <property type="entry name" value="DUF2585"/>
</dbReference>
<dbReference type="Proteomes" id="UP000317122">
    <property type="component" value="Unassembled WGS sequence"/>
</dbReference>
<keyword evidence="1 5" id="KW-1003">Cell membrane</keyword>
<sequence>MSTTSGDKTVSAYEDSWRMGLLLVLGLIIFQAVALYLMGRTPICTCGYVKLWHGVVQSSENSQHISDWYTFSHLIHGFLFYALAWFLFPRSPIGLRLAFAVVIEGGWELLENSPLIIERYRAGTISLDYYGDSIINSVADTLAMVLGFVMARKLPIWVIVTLALIFEFGVGTIIRDNLTLNVIMLLHPFESIRQWQSGI</sequence>